<name>A0A4W4HFI2_ELEEL</name>
<dbReference type="GO" id="GO:0004674">
    <property type="term" value="F:protein serine/threonine kinase activity"/>
    <property type="evidence" value="ECO:0007669"/>
    <property type="project" value="UniProtKB-KW"/>
</dbReference>
<sequence length="448" mass="49517">DSDGATAVVQAALCTPRQERVAIKRINLEKCQTSMDELLKEIQAMSQCNHPNVVTYYTSFVVKDELWLVMKLLSGGSVLDIIKHTCSKGEHKCGVLDEAIIATILKEVLEGLDYLHRNGQIHRDVKAGNILLGEDGSVQIADFGVSAFLATGGDVTRHKVRKTFVGTPCWMAPEVMEQVRPFKKLVLMLTLQNDPPTLETGVEDKEMLKKYGKSFRKLITLCLQKDPAKRPTASELLKCKFFQKAKNREYLIEKLLCKGPNISQRARKVRRVPGSSGHLHKTEDGDWEWSDDEMDERNEEGGASVNQGRVGVVSFVVPQAVSVSVAPFYHLRLFEISCSQTEGAPRASSHSGHSSSFRCTLRNSRKELNDIRFEFTPGRDTADGVSQELFSAGLVNGHDVVVVAANLQKIVEDPVTCKVLTFKLASGCDSAEIPDEVKLIGFAQLSVS</sequence>
<dbReference type="PANTHER" id="PTHR48012">
    <property type="entry name" value="STERILE20-LIKE KINASE, ISOFORM B-RELATED"/>
    <property type="match status" value="1"/>
</dbReference>
<keyword evidence="6" id="KW-0808">Transferase</keyword>
<dbReference type="GO" id="GO:0010820">
    <property type="term" value="P:positive regulation of T cell chemotaxis"/>
    <property type="evidence" value="ECO:0007669"/>
    <property type="project" value="TreeGrafter"/>
</dbReference>
<dbReference type="Pfam" id="PF00069">
    <property type="entry name" value="Pkinase"/>
    <property type="match status" value="1"/>
</dbReference>
<comment type="similarity">
    <text evidence="2">Belongs to the protein kinase superfamily. STE Ser/Thr protein kinase family. STE20 subfamily.</text>
</comment>
<dbReference type="PROSITE" id="PS50011">
    <property type="entry name" value="PROTEIN_KINASE_DOM"/>
    <property type="match status" value="1"/>
</dbReference>
<evidence type="ECO:0000313" key="15">
    <source>
        <dbReference type="Proteomes" id="UP000314983"/>
    </source>
</evidence>
<evidence type="ECO:0000256" key="6">
    <source>
        <dbReference type="ARBA" id="ARBA00022679"/>
    </source>
</evidence>
<dbReference type="AlphaFoldDB" id="A0A4W4HFI2"/>
<evidence type="ECO:0000256" key="7">
    <source>
        <dbReference type="ARBA" id="ARBA00022741"/>
    </source>
</evidence>
<dbReference type="Pfam" id="PF12202">
    <property type="entry name" value="OSR1_C"/>
    <property type="match status" value="1"/>
</dbReference>
<evidence type="ECO:0000256" key="12">
    <source>
        <dbReference type="SAM" id="MobiDB-lite"/>
    </source>
</evidence>
<proteinExistence type="inferred from homology"/>
<evidence type="ECO:0000256" key="5">
    <source>
        <dbReference type="ARBA" id="ARBA00022527"/>
    </source>
</evidence>
<evidence type="ECO:0000256" key="4">
    <source>
        <dbReference type="ARBA" id="ARBA00022490"/>
    </source>
</evidence>
<comment type="catalytic activity">
    <reaction evidence="11">
        <text>L-seryl-[protein] + ATP = O-phospho-L-seryl-[protein] + ADP + H(+)</text>
        <dbReference type="Rhea" id="RHEA:17989"/>
        <dbReference type="Rhea" id="RHEA-COMP:9863"/>
        <dbReference type="Rhea" id="RHEA-COMP:11604"/>
        <dbReference type="ChEBI" id="CHEBI:15378"/>
        <dbReference type="ChEBI" id="CHEBI:29999"/>
        <dbReference type="ChEBI" id="CHEBI:30616"/>
        <dbReference type="ChEBI" id="CHEBI:83421"/>
        <dbReference type="ChEBI" id="CHEBI:456216"/>
        <dbReference type="EC" id="2.7.11.1"/>
    </reaction>
</comment>
<dbReference type="GO" id="GO:0005829">
    <property type="term" value="C:cytosol"/>
    <property type="evidence" value="ECO:0007669"/>
    <property type="project" value="TreeGrafter"/>
</dbReference>
<dbReference type="InterPro" id="IPR024678">
    <property type="entry name" value="Kinase_OSR1/WNK_CCT"/>
</dbReference>
<evidence type="ECO:0000256" key="11">
    <source>
        <dbReference type="ARBA" id="ARBA00048679"/>
    </source>
</evidence>
<dbReference type="FunFam" id="3.30.200.20:FF:000562">
    <property type="entry name" value="STE20/SPS1-related proline-alanine-rich protein kinase"/>
    <property type="match status" value="1"/>
</dbReference>
<keyword evidence="5" id="KW-0723">Serine/threonine-protein kinase</keyword>
<dbReference type="STRING" id="8005.ENSEEEP00000050097"/>
<dbReference type="FunFam" id="1.10.510.10:FF:002908">
    <property type="match status" value="1"/>
</dbReference>
<keyword evidence="15" id="KW-1185">Reference proteome</keyword>
<evidence type="ECO:0000313" key="14">
    <source>
        <dbReference type="Ensembl" id="ENSEEEP00000050097.2"/>
    </source>
</evidence>
<comment type="subcellular location">
    <subcellularLocation>
        <location evidence="1">Cytoplasm</location>
    </subcellularLocation>
</comment>
<reference evidence="15" key="1">
    <citation type="journal article" date="2014" name="Science">
        <title>Nonhuman genetics. Genomic basis for the convergent evolution of electric organs.</title>
        <authorList>
            <person name="Gallant J.R."/>
            <person name="Traeger L.L."/>
            <person name="Volkening J.D."/>
            <person name="Moffett H."/>
            <person name="Chen P.H."/>
            <person name="Novina C.D."/>
            <person name="Phillips G.N.Jr."/>
            <person name="Anand R."/>
            <person name="Wells G.B."/>
            <person name="Pinch M."/>
            <person name="Guth R."/>
            <person name="Unguez G.A."/>
            <person name="Albert J.S."/>
            <person name="Zakon H.H."/>
            <person name="Samanta M.P."/>
            <person name="Sussman M.R."/>
        </authorList>
    </citation>
    <scope>NUCLEOTIDE SEQUENCE [LARGE SCALE GENOMIC DNA]</scope>
</reference>
<dbReference type="EC" id="2.7.11.1" evidence="3"/>
<organism evidence="14 15">
    <name type="scientific">Electrophorus electricus</name>
    <name type="common">Electric eel</name>
    <name type="synonym">Gymnotus electricus</name>
    <dbReference type="NCBI Taxonomy" id="8005"/>
    <lineage>
        <taxon>Eukaryota</taxon>
        <taxon>Metazoa</taxon>
        <taxon>Chordata</taxon>
        <taxon>Craniata</taxon>
        <taxon>Vertebrata</taxon>
        <taxon>Euteleostomi</taxon>
        <taxon>Actinopterygii</taxon>
        <taxon>Neopterygii</taxon>
        <taxon>Teleostei</taxon>
        <taxon>Ostariophysi</taxon>
        <taxon>Gymnotiformes</taxon>
        <taxon>Gymnotoidei</taxon>
        <taxon>Gymnotidae</taxon>
        <taxon>Electrophorus</taxon>
    </lineage>
</organism>
<reference evidence="14" key="3">
    <citation type="submission" date="2020-05" db="EMBL/GenBank/DDBJ databases">
        <title>Electrophorus electricus (electric eel) genome, fEleEle1, primary haplotype.</title>
        <authorList>
            <person name="Myers G."/>
            <person name="Meyer A."/>
            <person name="Fedrigo O."/>
            <person name="Formenti G."/>
            <person name="Rhie A."/>
            <person name="Tracey A."/>
            <person name="Sims Y."/>
            <person name="Jarvis E.D."/>
        </authorList>
    </citation>
    <scope>NUCLEOTIDE SEQUENCE [LARGE SCALE GENOMIC DNA]</scope>
</reference>
<dbReference type="SUPFAM" id="SSF56112">
    <property type="entry name" value="Protein kinase-like (PK-like)"/>
    <property type="match status" value="1"/>
</dbReference>
<comment type="catalytic activity">
    <reaction evidence="10">
        <text>L-threonyl-[protein] + ATP = O-phospho-L-threonyl-[protein] + ADP + H(+)</text>
        <dbReference type="Rhea" id="RHEA:46608"/>
        <dbReference type="Rhea" id="RHEA-COMP:11060"/>
        <dbReference type="Rhea" id="RHEA-COMP:11605"/>
        <dbReference type="ChEBI" id="CHEBI:15378"/>
        <dbReference type="ChEBI" id="CHEBI:30013"/>
        <dbReference type="ChEBI" id="CHEBI:30616"/>
        <dbReference type="ChEBI" id="CHEBI:61977"/>
        <dbReference type="ChEBI" id="CHEBI:456216"/>
        <dbReference type="EC" id="2.7.11.1"/>
    </reaction>
</comment>
<gene>
    <name evidence="14" type="primary">stk39</name>
</gene>
<dbReference type="SMART" id="SM00220">
    <property type="entry name" value="S_TKc"/>
    <property type="match status" value="1"/>
</dbReference>
<keyword evidence="4" id="KW-0963">Cytoplasm</keyword>
<keyword evidence="8" id="KW-0418">Kinase</keyword>
<evidence type="ECO:0000256" key="10">
    <source>
        <dbReference type="ARBA" id="ARBA00047899"/>
    </source>
</evidence>
<evidence type="ECO:0000256" key="9">
    <source>
        <dbReference type="ARBA" id="ARBA00022840"/>
    </source>
</evidence>
<dbReference type="OMA" id="LILYLLX"/>
<reference evidence="15" key="2">
    <citation type="journal article" date="2017" name="Sci. Adv.">
        <title>A tail of two voltages: Proteomic comparison of the three electric organs of the electric eel.</title>
        <authorList>
            <person name="Traeger L.L."/>
            <person name="Sabat G."/>
            <person name="Barrett-Wilt G.A."/>
            <person name="Wells G.B."/>
            <person name="Sussman M.R."/>
        </authorList>
    </citation>
    <scope>NUCLEOTIDE SEQUENCE [LARGE SCALE GENOMIC DNA]</scope>
</reference>
<dbReference type="InterPro" id="IPR050629">
    <property type="entry name" value="STE20/SPS1-PAK"/>
</dbReference>
<keyword evidence="9" id="KW-0067">ATP-binding</keyword>
<accession>A0A4W4HFI2</accession>
<reference evidence="14" key="5">
    <citation type="submission" date="2025-09" db="UniProtKB">
        <authorList>
            <consortium name="Ensembl"/>
        </authorList>
    </citation>
    <scope>IDENTIFICATION</scope>
</reference>
<reference evidence="14" key="4">
    <citation type="submission" date="2025-08" db="UniProtKB">
        <authorList>
            <consortium name="Ensembl"/>
        </authorList>
    </citation>
    <scope>IDENTIFICATION</scope>
</reference>
<dbReference type="Gene3D" id="1.10.510.10">
    <property type="entry name" value="Transferase(Phosphotransferase) domain 1"/>
    <property type="match status" value="2"/>
</dbReference>
<dbReference type="GO" id="GO:0035556">
    <property type="term" value="P:intracellular signal transduction"/>
    <property type="evidence" value="ECO:0007669"/>
    <property type="project" value="TreeGrafter"/>
</dbReference>
<evidence type="ECO:0000256" key="2">
    <source>
        <dbReference type="ARBA" id="ARBA00008874"/>
    </source>
</evidence>
<feature type="compositionally biased region" description="Acidic residues" evidence="12">
    <location>
        <begin position="285"/>
        <end position="298"/>
    </location>
</feature>
<feature type="domain" description="Protein kinase" evidence="13">
    <location>
        <begin position="1"/>
        <end position="242"/>
    </location>
</feature>
<evidence type="ECO:0000256" key="3">
    <source>
        <dbReference type="ARBA" id="ARBA00012513"/>
    </source>
</evidence>
<dbReference type="Proteomes" id="UP000314983">
    <property type="component" value="Chromosome 2"/>
</dbReference>
<protein>
    <recommendedName>
        <fullName evidence="3">non-specific serine/threonine protein kinase</fullName>
        <ecNumber evidence="3">2.7.11.1</ecNumber>
    </recommendedName>
</protein>
<dbReference type="GO" id="GO:0005524">
    <property type="term" value="F:ATP binding"/>
    <property type="evidence" value="ECO:0007669"/>
    <property type="project" value="UniProtKB-KW"/>
</dbReference>
<dbReference type="Gene3D" id="3.10.20.90">
    <property type="entry name" value="Phosphatidylinositol 3-kinase Catalytic Subunit, Chain A, domain 1"/>
    <property type="match status" value="1"/>
</dbReference>
<dbReference type="Gene3D" id="3.30.200.20">
    <property type="entry name" value="Phosphorylase Kinase, domain 1"/>
    <property type="match status" value="1"/>
</dbReference>
<dbReference type="Ensembl" id="ENSEEET00000050644.2">
    <property type="protein sequence ID" value="ENSEEEP00000050097.2"/>
    <property type="gene ID" value="ENSEEEG00000023563.2"/>
</dbReference>
<keyword evidence="7" id="KW-0547">Nucleotide-binding</keyword>
<dbReference type="FunFam" id="3.10.20.90:FF:000043">
    <property type="entry name" value="serine/threonine-protein kinase OSR1 isoform X1"/>
    <property type="match status" value="1"/>
</dbReference>
<evidence type="ECO:0000256" key="8">
    <source>
        <dbReference type="ARBA" id="ARBA00022777"/>
    </source>
</evidence>
<dbReference type="GeneTree" id="ENSGT00940000154621"/>
<evidence type="ECO:0000256" key="1">
    <source>
        <dbReference type="ARBA" id="ARBA00004496"/>
    </source>
</evidence>
<dbReference type="InterPro" id="IPR000719">
    <property type="entry name" value="Prot_kinase_dom"/>
</dbReference>
<dbReference type="PANTHER" id="PTHR48012:SF14">
    <property type="entry name" value="STE20_SPS1-RELATED PROLINE-ALANINE-RICH PROTEIN KINASE"/>
    <property type="match status" value="1"/>
</dbReference>
<dbReference type="InterPro" id="IPR011009">
    <property type="entry name" value="Kinase-like_dom_sf"/>
</dbReference>
<evidence type="ECO:0000259" key="13">
    <source>
        <dbReference type="PROSITE" id="PS50011"/>
    </source>
</evidence>
<feature type="region of interest" description="Disordered" evidence="12">
    <location>
        <begin position="267"/>
        <end position="303"/>
    </location>
</feature>